<dbReference type="RefSeq" id="WP_185088998.1">
    <property type="nucleotide sequence ID" value="NZ_JACHJB010000004.1"/>
</dbReference>
<name>A0A7X0F0R9_9ACTN</name>
<evidence type="ECO:0000313" key="2">
    <source>
        <dbReference type="Proteomes" id="UP000583800"/>
    </source>
</evidence>
<sequence length="374" mass="40324">MRLVAVLRLRIIQKILIGFVHAGSGFAAEILVDSRRRLLFGAFQTSLSGNGVRTVANPNSLIRSFLRRPLMLDPGDLDLVRRGFSPASPAVQPKLDAVVRSFAAGYNAMITGRPGEQAFPDMSPELRGFAFEGAAMSAVLLDLLTLTGGRRLATLHRHAGRRYAHLIHVGAGWAFARLHVSPWTAIRAHQPVLRWLAWDGWGFHQAFFRPEAVFDGQVERSARGAVLSIRDQGTGRALWFYAGADPARIADVIGGFPQGRRADLWAGIGLAAGYTGAQPADVLERLLQVSDGYHDHLAQGAAFAAKAHCLSGVVTSEVASAVKLLTGAETDVAAAWTDTALAAVKTAEDSPQTYERWRAGTRHAWSLHSGGGER</sequence>
<protein>
    <recommendedName>
        <fullName evidence="3">DUF1702 family protein</fullName>
    </recommendedName>
</protein>
<reference evidence="1 2" key="1">
    <citation type="submission" date="2020-08" db="EMBL/GenBank/DDBJ databases">
        <title>Sequencing the genomes of 1000 actinobacteria strains.</title>
        <authorList>
            <person name="Klenk H.-P."/>
        </authorList>
    </citation>
    <scope>NUCLEOTIDE SEQUENCE [LARGE SCALE GENOMIC DNA]</scope>
    <source>
        <strain evidence="1 2">DSM 45913</strain>
    </source>
</reference>
<keyword evidence="2" id="KW-1185">Reference proteome</keyword>
<organism evidence="1 2">
    <name type="scientific">Nonomuraea muscovyensis</name>
    <dbReference type="NCBI Taxonomy" id="1124761"/>
    <lineage>
        <taxon>Bacteria</taxon>
        <taxon>Bacillati</taxon>
        <taxon>Actinomycetota</taxon>
        <taxon>Actinomycetes</taxon>
        <taxon>Streptosporangiales</taxon>
        <taxon>Streptosporangiaceae</taxon>
        <taxon>Nonomuraea</taxon>
    </lineage>
</organism>
<dbReference type="EMBL" id="JACHJB010000004">
    <property type="protein sequence ID" value="MBB6351198.1"/>
    <property type="molecule type" value="Genomic_DNA"/>
</dbReference>
<dbReference type="InterPro" id="IPR012964">
    <property type="entry name" value="DUF1702"/>
</dbReference>
<evidence type="ECO:0008006" key="3">
    <source>
        <dbReference type="Google" id="ProtNLM"/>
    </source>
</evidence>
<dbReference type="Proteomes" id="UP000583800">
    <property type="component" value="Unassembled WGS sequence"/>
</dbReference>
<gene>
    <name evidence="1" type="ORF">FHU36_007781</name>
</gene>
<proteinExistence type="predicted"/>
<evidence type="ECO:0000313" key="1">
    <source>
        <dbReference type="EMBL" id="MBB6351198.1"/>
    </source>
</evidence>
<accession>A0A7X0F0R9</accession>
<dbReference type="Pfam" id="PF08012">
    <property type="entry name" value="DUF1702"/>
    <property type="match status" value="1"/>
</dbReference>
<comment type="caution">
    <text evidence="1">The sequence shown here is derived from an EMBL/GenBank/DDBJ whole genome shotgun (WGS) entry which is preliminary data.</text>
</comment>
<dbReference type="AlphaFoldDB" id="A0A7X0F0R9"/>